<proteinExistence type="predicted"/>
<feature type="domain" description="TadE-like" evidence="2">
    <location>
        <begin position="27"/>
        <end position="64"/>
    </location>
</feature>
<dbReference type="Pfam" id="PF07811">
    <property type="entry name" value="TadE"/>
    <property type="match status" value="1"/>
</dbReference>
<comment type="caution">
    <text evidence="3">The sequence shown here is derived from an EMBL/GenBank/DDBJ whole genome shotgun (WGS) entry which is preliminary data.</text>
</comment>
<keyword evidence="1" id="KW-0472">Membrane</keyword>
<name>R0CX26_CAUVI</name>
<accession>R0CX26</accession>
<dbReference type="RefSeq" id="WP_004621934.1">
    <property type="nucleotide sequence ID" value="NZ_APMP01000024.1"/>
</dbReference>
<gene>
    <name evidence="3" type="ORF">OR37_03155</name>
</gene>
<dbReference type="Proteomes" id="UP000013063">
    <property type="component" value="Unassembled WGS sequence"/>
</dbReference>
<feature type="transmembrane region" description="Helical" evidence="1">
    <location>
        <begin position="40"/>
        <end position="60"/>
    </location>
</feature>
<dbReference type="PATRIC" id="fig|1292034.3.peg.3131"/>
<protein>
    <submittedName>
        <fullName evidence="3">Flp pilus assembly protein TadG</fullName>
    </submittedName>
</protein>
<evidence type="ECO:0000256" key="1">
    <source>
        <dbReference type="SAM" id="Phobius"/>
    </source>
</evidence>
<dbReference type="STRING" id="1292034.OR37_03155"/>
<dbReference type="EMBL" id="APMP01000024">
    <property type="protein sequence ID" value="ENZ80880.1"/>
    <property type="molecule type" value="Genomic_DNA"/>
</dbReference>
<dbReference type="InterPro" id="IPR012495">
    <property type="entry name" value="TadE-like_dom"/>
</dbReference>
<dbReference type="OrthoDB" id="7990385at2"/>
<dbReference type="AlphaFoldDB" id="R0CX26"/>
<keyword evidence="1" id="KW-0812">Transmembrane</keyword>
<evidence type="ECO:0000313" key="3">
    <source>
        <dbReference type="EMBL" id="ENZ80880.1"/>
    </source>
</evidence>
<evidence type="ECO:0000313" key="4">
    <source>
        <dbReference type="Proteomes" id="UP000013063"/>
    </source>
</evidence>
<keyword evidence="1" id="KW-1133">Transmembrane helix</keyword>
<evidence type="ECO:0000259" key="2">
    <source>
        <dbReference type="Pfam" id="PF07811"/>
    </source>
</evidence>
<reference evidence="3 4" key="1">
    <citation type="journal article" date="2013" name="Genome Announc.">
        <title>Draft Genome Sequence for Caulobacter sp. Strain OR37, a Bacterium Tolerant to Heavy Metals.</title>
        <authorList>
            <person name="Utturkar S.M."/>
            <person name="Bollmann A."/>
            <person name="Brzoska R.M."/>
            <person name="Klingeman D.M."/>
            <person name="Epstein S.E."/>
            <person name="Palumbo A.V."/>
            <person name="Brown S.D."/>
        </authorList>
    </citation>
    <scope>NUCLEOTIDE SEQUENCE [LARGE SCALE GENOMIC DNA]</scope>
    <source>
        <strain evidence="3 4">OR37</strain>
    </source>
</reference>
<keyword evidence="4" id="KW-1185">Reference proteome</keyword>
<organism evidence="3 4">
    <name type="scientific">Caulobacter vibrioides OR37</name>
    <dbReference type="NCBI Taxonomy" id="1292034"/>
    <lineage>
        <taxon>Bacteria</taxon>
        <taxon>Pseudomonadati</taxon>
        <taxon>Pseudomonadota</taxon>
        <taxon>Alphaproteobacteria</taxon>
        <taxon>Caulobacterales</taxon>
        <taxon>Caulobacteraceae</taxon>
        <taxon>Caulobacter</taxon>
    </lineage>
</organism>
<sequence precursor="true">MSPRFFIVRAQERLARLAGRFARGERGATAVEFALVAGPFLLLVFGIIELGLVLLVSLTLENAIIDVGRTIRTGQVQSASGTAASFKTAVCAKMSWLGSNCNSALSIDVRTYADYASSNASNSNTTVPTTMSWNPGTAGSIVLIRAYYSWPLITPLLPTGLQNANGKRIIYAATAFSNEPYSQ</sequence>
<dbReference type="eggNOG" id="COG4961">
    <property type="taxonomic scope" value="Bacteria"/>
</dbReference>